<dbReference type="OrthoDB" id="8455047at2"/>
<name>Q11M55_CHESB</name>
<gene>
    <name evidence="1" type="ordered locus">Meso_0115</name>
</gene>
<reference evidence="1" key="1">
    <citation type="submission" date="2006-06" db="EMBL/GenBank/DDBJ databases">
        <title>Complete sequence of chromosome of Chelativorans sp. BNC1.</title>
        <authorList>
            <consortium name="US DOE Joint Genome Institute"/>
            <person name="Copeland A."/>
            <person name="Lucas S."/>
            <person name="Lapidus A."/>
            <person name="Barry K."/>
            <person name="Detter J.C."/>
            <person name="Glavina del Rio T."/>
            <person name="Hammon N."/>
            <person name="Israni S."/>
            <person name="Dalin E."/>
            <person name="Tice H."/>
            <person name="Pitluck S."/>
            <person name="Chertkov O."/>
            <person name="Brettin T."/>
            <person name="Bruce D."/>
            <person name="Han C."/>
            <person name="Tapia R."/>
            <person name="Gilna P."/>
            <person name="Schmutz J."/>
            <person name="Larimer F."/>
            <person name="Land M."/>
            <person name="Hauser L."/>
            <person name="Kyrpides N."/>
            <person name="Mikhailova N."/>
            <person name="Richardson P."/>
        </authorList>
    </citation>
    <scope>NUCLEOTIDE SEQUENCE</scope>
    <source>
        <strain evidence="1">BNC1</strain>
    </source>
</reference>
<dbReference type="AlphaFoldDB" id="Q11M55"/>
<protein>
    <submittedName>
        <fullName evidence="1">Uncharacterized protein</fullName>
    </submittedName>
</protein>
<sequence>MNVTADILLMLAAFSLKAQFIAKAVIYGRAGLALFPEDQRFREVLAYALFLAGELEDAAAVAGEARRDTRNFAYVRARLAMLSGHSGAEGQSAIRAYLGKMDS</sequence>
<proteinExistence type="predicted"/>
<dbReference type="EMBL" id="CP000390">
    <property type="protein sequence ID" value="ABG61520.1"/>
    <property type="molecule type" value="Genomic_DNA"/>
</dbReference>
<dbReference type="HOGENOM" id="CLU_2258696_0_0_5"/>
<organism evidence="1">
    <name type="scientific">Chelativorans sp. (strain BNC1)</name>
    <dbReference type="NCBI Taxonomy" id="266779"/>
    <lineage>
        <taxon>Bacteria</taxon>
        <taxon>Pseudomonadati</taxon>
        <taxon>Pseudomonadota</taxon>
        <taxon>Alphaproteobacteria</taxon>
        <taxon>Hyphomicrobiales</taxon>
        <taxon>Phyllobacteriaceae</taxon>
        <taxon>Chelativorans</taxon>
    </lineage>
</organism>
<dbReference type="InterPro" id="IPR011990">
    <property type="entry name" value="TPR-like_helical_dom_sf"/>
</dbReference>
<dbReference type="KEGG" id="mes:Meso_0115"/>
<dbReference type="SUPFAM" id="SSF48452">
    <property type="entry name" value="TPR-like"/>
    <property type="match status" value="1"/>
</dbReference>
<dbReference type="Gene3D" id="1.25.40.10">
    <property type="entry name" value="Tetratricopeptide repeat domain"/>
    <property type="match status" value="1"/>
</dbReference>
<dbReference type="STRING" id="266779.Meso_0115"/>
<evidence type="ECO:0000313" key="1">
    <source>
        <dbReference type="EMBL" id="ABG61520.1"/>
    </source>
</evidence>
<accession>Q11M55</accession>